<dbReference type="GO" id="GO:0006383">
    <property type="term" value="P:transcription by RNA polymerase III"/>
    <property type="evidence" value="ECO:0007669"/>
    <property type="project" value="InterPro"/>
</dbReference>
<name>A0AAW0W2J9_CHEQU</name>
<sequence length="192" mass="21582">MASDSEYEEEETLVMVELNGVIDSEIFAQDSFDKFKILSIDSDHPVLQVENFVFSGDYEHTMGTAVFFEEEDKRVKKCDPVFCKKPLRMLKYVYKTNKKLTMKRVFISDKQTQEGVLKVDNPEDGDYFNVGCNINASDVSPSDKSHLNEDGSVSDPLSTEELSIDRTDEDGTVNDPASVDDPGNEEVKEGVV</sequence>
<keyword evidence="4" id="KW-1185">Reference proteome</keyword>
<dbReference type="Gene3D" id="2.60.40.4370">
    <property type="match status" value="1"/>
</dbReference>
<dbReference type="InterPro" id="IPR042771">
    <property type="entry name" value="GTF3C6-like"/>
</dbReference>
<dbReference type="EMBL" id="JARKIK010000089">
    <property type="protein sequence ID" value="KAK8723499.1"/>
    <property type="molecule type" value="Genomic_DNA"/>
</dbReference>
<evidence type="ECO:0000313" key="4">
    <source>
        <dbReference type="Proteomes" id="UP001445076"/>
    </source>
</evidence>
<evidence type="ECO:0000313" key="3">
    <source>
        <dbReference type="EMBL" id="KAK8723497.1"/>
    </source>
</evidence>
<organism evidence="3 4">
    <name type="scientific">Cherax quadricarinatus</name>
    <name type="common">Australian red claw crayfish</name>
    <dbReference type="NCBI Taxonomy" id="27406"/>
    <lineage>
        <taxon>Eukaryota</taxon>
        <taxon>Metazoa</taxon>
        <taxon>Ecdysozoa</taxon>
        <taxon>Arthropoda</taxon>
        <taxon>Crustacea</taxon>
        <taxon>Multicrustacea</taxon>
        <taxon>Malacostraca</taxon>
        <taxon>Eumalacostraca</taxon>
        <taxon>Eucarida</taxon>
        <taxon>Decapoda</taxon>
        <taxon>Pleocyemata</taxon>
        <taxon>Astacidea</taxon>
        <taxon>Parastacoidea</taxon>
        <taxon>Parastacidae</taxon>
        <taxon>Cherax</taxon>
    </lineage>
</organism>
<dbReference type="GO" id="GO:0000127">
    <property type="term" value="C:transcription factor TFIIIC complex"/>
    <property type="evidence" value="ECO:0007669"/>
    <property type="project" value="TreeGrafter"/>
</dbReference>
<reference evidence="3 4" key="1">
    <citation type="journal article" date="2024" name="BMC Genomics">
        <title>Genome assembly of redclaw crayfish (Cherax quadricarinatus) provides insights into its immune adaptation and hypoxia tolerance.</title>
        <authorList>
            <person name="Liu Z."/>
            <person name="Zheng J."/>
            <person name="Li H."/>
            <person name="Fang K."/>
            <person name="Wang S."/>
            <person name="He J."/>
            <person name="Zhou D."/>
            <person name="Weng S."/>
            <person name="Chi M."/>
            <person name="Gu Z."/>
            <person name="He J."/>
            <person name="Li F."/>
            <person name="Wang M."/>
        </authorList>
    </citation>
    <scope>NUCLEOTIDE SEQUENCE [LARGE SCALE GENOMIC DNA]</scope>
    <source>
        <strain evidence="3">ZL_2023a</strain>
    </source>
</reference>
<reference evidence="3" key="2">
    <citation type="submission" date="2024-01" db="EMBL/GenBank/DDBJ databases">
        <authorList>
            <person name="He J."/>
            <person name="Wang M."/>
            <person name="Zheng J."/>
            <person name="Liu Z."/>
        </authorList>
    </citation>
    <scope>NUCLEOTIDE SEQUENCE</scope>
    <source>
        <strain evidence="3">ZL_2023a</strain>
        <tissue evidence="3">Muscle</tissue>
    </source>
</reference>
<feature type="region of interest" description="Disordered" evidence="1">
    <location>
        <begin position="139"/>
        <end position="192"/>
    </location>
</feature>
<protein>
    <recommendedName>
        <fullName evidence="2">Transcription factor TFIIIC triple barrel domain-containing protein</fullName>
    </recommendedName>
</protein>
<dbReference type="EMBL" id="JARKIK010000089">
    <property type="protein sequence ID" value="KAK8723497.1"/>
    <property type="molecule type" value="Genomic_DNA"/>
</dbReference>
<comment type="caution">
    <text evidence="3">The sequence shown here is derived from an EMBL/GenBank/DDBJ whole genome shotgun (WGS) entry which is preliminary data.</text>
</comment>
<dbReference type="PANTHER" id="PTHR21860">
    <property type="entry name" value="TRANSCRIPTION INITIATION FACTOR IIIC TFIIIC , POLYPEPTIDE 6-RELATED"/>
    <property type="match status" value="1"/>
</dbReference>
<dbReference type="InterPro" id="IPR019481">
    <property type="entry name" value="TFIIIC_triple_barrel"/>
</dbReference>
<dbReference type="Proteomes" id="UP001445076">
    <property type="component" value="Unassembled WGS sequence"/>
</dbReference>
<dbReference type="PANTHER" id="PTHR21860:SF2">
    <property type="entry name" value="GENERAL TRANSCRIPTION FACTOR 3C POLYPEPTIDE 6"/>
    <property type="match status" value="1"/>
</dbReference>
<dbReference type="Pfam" id="PF10419">
    <property type="entry name" value="TFIIIC_sub6"/>
    <property type="match status" value="1"/>
</dbReference>
<evidence type="ECO:0000259" key="2">
    <source>
        <dbReference type="Pfam" id="PF10419"/>
    </source>
</evidence>
<gene>
    <name evidence="3" type="ORF">OTU49_011740</name>
</gene>
<feature type="domain" description="Transcription factor TFIIIC triple barrel" evidence="2">
    <location>
        <begin position="8"/>
        <end position="107"/>
    </location>
</feature>
<accession>A0AAW0W2J9</accession>
<evidence type="ECO:0000256" key="1">
    <source>
        <dbReference type="SAM" id="MobiDB-lite"/>
    </source>
</evidence>
<proteinExistence type="predicted"/>
<dbReference type="AlphaFoldDB" id="A0AAW0W2J9"/>